<sequence length="247" mass="27963">MALIVTVLKQSKKFTTQHAQWIHKQFGAHESVCLTDATHIDGVKTAPLLHDFPGWWSKIELFNPDHPVLGKQDLLYFDIDIVITGDITPLLQAQEFTMLSGLAYKNQCNSSLMYIPCSIKQYVWDSFMANPQQHMDECVVPEKWGDQGFLSGITTPKEWQQELPNRIYSYKLDIATPTMLGYDAALASGKGTGVPPKDAILVCFHGYPSPWKTGLSWVPFFSIKEKVSGKMKAVRCWLKAKKRQRQA</sequence>
<keyword evidence="2" id="KW-1185">Reference proteome</keyword>
<dbReference type="RefSeq" id="WP_234333109.1">
    <property type="nucleotide sequence ID" value="NZ_CABKVG010000010.1"/>
</dbReference>
<dbReference type="SUPFAM" id="SSF53448">
    <property type="entry name" value="Nucleotide-diphospho-sugar transferases"/>
    <property type="match status" value="1"/>
</dbReference>
<evidence type="ECO:0000313" key="1">
    <source>
        <dbReference type="EMBL" id="UOO88681.1"/>
    </source>
</evidence>
<evidence type="ECO:0008006" key="3">
    <source>
        <dbReference type="Google" id="ProtNLM"/>
    </source>
</evidence>
<gene>
    <name evidence="1" type="ORF">LVJ82_14610</name>
</gene>
<accession>A0ABY4DYU3</accession>
<proteinExistence type="predicted"/>
<name>A0ABY4DYU3_9NEIS</name>
<dbReference type="EMBL" id="CP091511">
    <property type="protein sequence ID" value="UOO88681.1"/>
    <property type="molecule type" value="Genomic_DNA"/>
</dbReference>
<organism evidence="1 2">
    <name type="scientific">Vitreoscilla massiliensis</name>
    <dbReference type="NCBI Taxonomy" id="1689272"/>
    <lineage>
        <taxon>Bacteria</taxon>
        <taxon>Pseudomonadati</taxon>
        <taxon>Pseudomonadota</taxon>
        <taxon>Betaproteobacteria</taxon>
        <taxon>Neisseriales</taxon>
        <taxon>Neisseriaceae</taxon>
        <taxon>Vitreoscilla</taxon>
    </lineage>
</organism>
<reference evidence="1 2" key="1">
    <citation type="journal article" date="2022" name="Res Sq">
        <title>Evolution of multicellular longitudinally dividing oral cavity symbionts (Neisseriaceae).</title>
        <authorList>
            <person name="Nyongesa S."/>
            <person name="Weber P."/>
            <person name="Bernet E."/>
            <person name="Pullido F."/>
            <person name="Nieckarz M."/>
            <person name="Delaby M."/>
            <person name="Nieves C."/>
            <person name="Viehboeck T."/>
            <person name="Krause N."/>
            <person name="Rivera-Millot A."/>
            <person name="Nakamura A."/>
            <person name="Vischer N."/>
            <person name="VanNieuwenhze M."/>
            <person name="Brun Y."/>
            <person name="Cava F."/>
            <person name="Bulgheresi S."/>
            <person name="Veyrier F."/>
        </authorList>
    </citation>
    <scope>NUCLEOTIDE SEQUENCE [LARGE SCALE GENOMIC DNA]</scope>
    <source>
        <strain evidence="1 2">SN4</strain>
    </source>
</reference>
<dbReference type="Proteomes" id="UP000832011">
    <property type="component" value="Chromosome"/>
</dbReference>
<dbReference type="Gene3D" id="3.90.550.10">
    <property type="entry name" value="Spore Coat Polysaccharide Biosynthesis Protein SpsA, Chain A"/>
    <property type="match status" value="1"/>
</dbReference>
<evidence type="ECO:0000313" key="2">
    <source>
        <dbReference type="Proteomes" id="UP000832011"/>
    </source>
</evidence>
<dbReference type="InterPro" id="IPR029044">
    <property type="entry name" value="Nucleotide-diphossugar_trans"/>
</dbReference>
<protein>
    <recommendedName>
        <fullName evidence="3">Glycosyltransferase</fullName>
    </recommendedName>
</protein>